<feature type="region of interest" description="Disordered" evidence="5">
    <location>
        <begin position="41"/>
        <end position="157"/>
    </location>
</feature>
<dbReference type="Gene3D" id="3.30.1150.10">
    <property type="match status" value="1"/>
</dbReference>
<name>A0ABQ5ZUA2_9GAMM</name>
<sequence>MKSVNLPMSVTLALLMHVIILTLLVWQGSIITEPKFEVPPTISAGIGAIDPKIKRDERAKEQKQKKRQQQEEAKKREAEQKAAEQKRLADAQKKEQAAEQKRLAAERRKKQAEREAAAKKKAAEKQQAEQQKQLQLKREKEAEQRKKTAAEKQRAEEEAIKRQIEARRDQEAAKQRAEELRVWEESERIRAERAAEQAEIDAEAIASMESVMFDMISSQWIRPPGVGSELETTLEVALLGTGELANNGIKIVKSSGNSAFDRSAVQAVEKAAPFPLLRLEPRQRDKFRQLIFVFSPEDLAL</sequence>
<keyword evidence="3 6" id="KW-1133">Transmembrane helix</keyword>
<dbReference type="InterPro" id="IPR014161">
    <property type="entry name" value="Tol-Pal_TolA"/>
</dbReference>
<feature type="transmembrane region" description="Helical" evidence="6">
    <location>
        <begin position="6"/>
        <end position="26"/>
    </location>
</feature>
<evidence type="ECO:0000313" key="8">
    <source>
        <dbReference type="Proteomes" id="UP001156682"/>
    </source>
</evidence>
<keyword evidence="2 6" id="KW-0812">Transmembrane</keyword>
<comment type="subcellular location">
    <subcellularLocation>
        <location evidence="1">Membrane</location>
        <topology evidence="1">Single-pass membrane protein</topology>
    </subcellularLocation>
</comment>
<feature type="compositionally biased region" description="Basic and acidic residues" evidence="5">
    <location>
        <begin position="136"/>
        <end position="157"/>
    </location>
</feature>
<dbReference type="NCBIfam" id="TIGR02794">
    <property type="entry name" value="tolA_full"/>
    <property type="match status" value="1"/>
</dbReference>
<feature type="compositionally biased region" description="Basic and acidic residues" evidence="5">
    <location>
        <begin position="51"/>
        <end position="127"/>
    </location>
</feature>
<dbReference type="NCBIfam" id="TIGR01352">
    <property type="entry name" value="tonB_Cterm"/>
    <property type="match status" value="1"/>
</dbReference>
<evidence type="ECO:0000256" key="4">
    <source>
        <dbReference type="ARBA" id="ARBA00023136"/>
    </source>
</evidence>
<evidence type="ECO:0000256" key="1">
    <source>
        <dbReference type="ARBA" id="ARBA00004167"/>
    </source>
</evidence>
<dbReference type="Pfam" id="PF13103">
    <property type="entry name" value="TonB_2"/>
    <property type="match status" value="1"/>
</dbReference>
<dbReference type="RefSeq" id="WP_150112018.1">
    <property type="nucleotide sequence ID" value="NZ_BSOR01000006.1"/>
</dbReference>
<accession>A0ABQ5ZUA2</accession>
<keyword evidence="8" id="KW-1185">Reference proteome</keyword>
<dbReference type="Proteomes" id="UP001156682">
    <property type="component" value="Unassembled WGS sequence"/>
</dbReference>
<evidence type="ECO:0000256" key="6">
    <source>
        <dbReference type="SAM" id="Phobius"/>
    </source>
</evidence>
<evidence type="ECO:0000256" key="2">
    <source>
        <dbReference type="ARBA" id="ARBA00022692"/>
    </source>
</evidence>
<protein>
    <recommendedName>
        <fullName evidence="9">Colicin import membrane protein</fullName>
    </recommendedName>
</protein>
<evidence type="ECO:0008006" key="9">
    <source>
        <dbReference type="Google" id="ProtNLM"/>
    </source>
</evidence>
<keyword evidence="4 6" id="KW-0472">Membrane</keyword>
<dbReference type="EMBL" id="BSOR01000006">
    <property type="protein sequence ID" value="GLR62843.1"/>
    <property type="molecule type" value="Genomic_DNA"/>
</dbReference>
<evidence type="ECO:0000313" key="7">
    <source>
        <dbReference type="EMBL" id="GLR62843.1"/>
    </source>
</evidence>
<gene>
    <name evidence="7" type="ORF">GCM10007878_02780</name>
</gene>
<proteinExistence type="predicted"/>
<dbReference type="InterPro" id="IPR006260">
    <property type="entry name" value="TonB/TolA_C"/>
</dbReference>
<evidence type="ECO:0000256" key="5">
    <source>
        <dbReference type="SAM" id="MobiDB-lite"/>
    </source>
</evidence>
<organism evidence="7 8">
    <name type="scientific">Marinospirillum insulare</name>
    <dbReference type="NCBI Taxonomy" id="217169"/>
    <lineage>
        <taxon>Bacteria</taxon>
        <taxon>Pseudomonadati</taxon>
        <taxon>Pseudomonadota</taxon>
        <taxon>Gammaproteobacteria</taxon>
        <taxon>Oceanospirillales</taxon>
        <taxon>Oceanospirillaceae</taxon>
        <taxon>Marinospirillum</taxon>
    </lineage>
</organism>
<dbReference type="SUPFAM" id="SSF74653">
    <property type="entry name" value="TolA/TonB C-terminal domain"/>
    <property type="match status" value="1"/>
</dbReference>
<comment type="caution">
    <text evidence="7">The sequence shown here is derived from an EMBL/GenBank/DDBJ whole genome shotgun (WGS) entry which is preliminary data.</text>
</comment>
<reference evidence="8" key="1">
    <citation type="journal article" date="2019" name="Int. J. Syst. Evol. Microbiol.">
        <title>The Global Catalogue of Microorganisms (GCM) 10K type strain sequencing project: providing services to taxonomists for standard genome sequencing and annotation.</title>
        <authorList>
            <consortium name="The Broad Institute Genomics Platform"/>
            <consortium name="The Broad Institute Genome Sequencing Center for Infectious Disease"/>
            <person name="Wu L."/>
            <person name="Ma J."/>
        </authorList>
    </citation>
    <scope>NUCLEOTIDE SEQUENCE [LARGE SCALE GENOMIC DNA]</scope>
    <source>
        <strain evidence="8">NBRC 100033</strain>
    </source>
</reference>
<evidence type="ECO:0000256" key="3">
    <source>
        <dbReference type="ARBA" id="ARBA00022989"/>
    </source>
</evidence>